<dbReference type="PANTHER" id="PTHR30203:SF33">
    <property type="entry name" value="BLR4455 PROTEIN"/>
    <property type="match status" value="1"/>
</dbReference>
<evidence type="ECO:0000313" key="4">
    <source>
        <dbReference type="Proteomes" id="UP000245048"/>
    </source>
</evidence>
<comment type="caution">
    <text evidence="3">The sequence shown here is derived from an EMBL/GenBank/DDBJ whole genome shotgun (WGS) entry which is preliminary data.</text>
</comment>
<comment type="similarity">
    <text evidence="1 2">Belongs to the outer membrane factor (OMF) (TC 1.B.17) family.</text>
</comment>
<dbReference type="PANTHER" id="PTHR30203">
    <property type="entry name" value="OUTER MEMBRANE CATION EFFLUX PROTEIN"/>
    <property type="match status" value="1"/>
</dbReference>
<keyword evidence="2" id="KW-0472">Membrane</keyword>
<sequence length="466" mass="48894">MSLSRKACHATAWYPLALLALLAACGPKPEPALSGLDLPGRFLDPAAAAPVRWPEPEWWRGFNAPALDALMQAAIAGNFDLAAAAARVRQADAQLRIAGAALLPTLAVDSGVTQSRSTASGLSRNRNATRYDATLTASYEIDFWGRNSASAEAAAQNARATRFDAGTVLLTTEASVANTYFNLLAAEEELRVQEANLDAARRTLGVIRQQVNFGVATGLDLAQQETVVAQVEANIPGLRQSAAQNRNALALLTGQPPQSFTLGAGAFDRLRIPEAAPGQPADLLARRPDVLAAEAGLAAASANVAAARAALLPSISLSAQGGLQSAALGTLLRPEAQFFSLVAGLAQTIFDGGARRGQVALSQAQAEELLIEYRRAIVAALQDTEDALVALRETTAQEALRAEANARAERAFGIAEAQLRAGTINLITLLNTQQSLFSTRVSLVQARLARLQAAVALFRALGGGWR</sequence>
<protein>
    <submittedName>
        <fullName evidence="3">RND transporter</fullName>
    </submittedName>
</protein>
<dbReference type="EMBL" id="PDOA01000012">
    <property type="protein sequence ID" value="PWC27722.1"/>
    <property type="molecule type" value="Genomic_DNA"/>
</dbReference>
<dbReference type="Gene3D" id="2.20.200.10">
    <property type="entry name" value="Outer membrane efflux proteins (OEP)"/>
    <property type="match status" value="1"/>
</dbReference>
<dbReference type="GO" id="GO:0015562">
    <property type="term" value="F:efflux transmembrane transporter activity"/>
    <property type="evidence" value="ECO:0007669"/>
    <property type="project" value="InterPro"/>
</dbReference>
<dbReference type="AlphaFoldDB" id="A0A2U1V1E0"/>
<dbReference type="Pfam" id="PF02321">
    <property type="entry name" value="OEP"/>
    <property type="match status" value="2"/>
</dbReference>
<gene>
    <name evidence="3" type="ORF">CR165_16870</name>
</gene>
<accession>A0A2U1V1E0</accession>
<keyword evidence="2" id="KW-0564">Palmitate</keyword>
<dbReference type="Proteomes" id="UP000245048">
    <property type="component" value="Unassembled WGS sequence"/>
</dbReference>
<proteinExistence type="inferred from homology"/>
<organism evidence="3 4">
    <name type="scientific">Teichococcus aestuarii</name>
    <dbReference type="NCBI Taxonomy" id="568898"/>
    <lineage>
        <taxon>Bacteria</taxon>
        <taxon>Pseudomonadati</taxon>
        <taxon>Pseudomonadota</taxon>
        <taxon>Alphaproteobacteria</taxon>
        <taxon>Acetobacterales</taxon>
        <taxon>Roseomonadaceae</taxon>
        <taxon>Roseomonas</taxon>
    </lineage>
</organism>
<comment type="subcellular location">
    <subcellularLocation>
        <location evidence="2">Cell membrane</location>
        <topology evidence="2">Lipid-anchor</topology>
    </subcellularLocation>
</comment>
<feature type="signal peptide" evidence="2">
    <location>
        <begin position="1"/>
        <end position="23"/>
    </location>
</feature>
<keyword evidence="2" id="KW-0812">Transmembrane</keyword>
<keyword evidence="2" id="KW-0732">Signal</keyword>
<reference evidence="4" key="1">
    <citation type="submission" date="2017-10" db="EMBL/GenBank/DDBJ databases">
        <authorList>
            <person name="Toshchakov S.V."/>
            <person name="Goeva M.A."/>
        </authorList>
    </citation>
    <scope>NUCLEOTIDE SEQUENCE [LARGE SCALE GENOMIC DNA]</scope>
    <source>
        <strain evidence="4">JR1/69-1-13</strain>
    </source>
</reference>
<dbReference type="PROSITE" id="PS51257">
    <property type="entry name" value="PROKAR_LIPOPROTEIN"/>
    <property type="match status" value="1"/>
</dbReference>
<keyword evidence="2" id="KW-1134">Transmembrane beta strand</keyword>
<keyword evidence="2" id="KW-0449">Lipoprotein</keyword>
<evidence type="ECO:0000256" key="1">
    <source>
        <dbReference type="ARBA" id="ARBA00007613"/>
    </source>
</evidence>
<evidence type="ECO:0000313" key="3">
    <source>
        <dbReference type="EMBL" id="PWC27722.1"/>
    </source>
</evidence>
<evidence type="ECO:0000256" key="2">
    <source>
        <dbReference type="RuleBase" id="RU362097"/>
    </source>
</evidence>
<feature type="chain" id="PRO_5015372815" evidence="2">
    <location>
        <begin position="24"/>
        <end position="466"/>
    </location>
</feature>
<keyword evidence="4" id="KW-1185">Reference proteome</keyword>
<dbReference type="NCBIfam" id="TIGR01845">
    <property type="entry name" value="outer_NodT"/>
    <property type="match status" value="1"/>
</dbReference>
<name>A0A2U1V1E0_9PROT</name>
<dbReference type="SUPFAM" id="SSF56954">
    <property type="entry name" value="Outer membrane efflux proteins (OEP)"/>
    <property type="match status" value="1"/>
</dbReference>
<dbReference type="InterPro" id="IPR003423">
    <property type="entry name" value="OMP_efflux"/>
</dbReference>
<dbReference type="InterPro" id="IPR010131">
    <property type="entry name" value="MdtP/NodT-like"/>
</dbReference>
<dbReference type="OrthoDB" id="9783100at2"/>
<dbReference type="Gene3D" id="1.20.1600.10">
    <property type="entry name" value="Outer membrane efflux proteins (OEP)"/>
    <property type="match status" value="1"/>
</dbReference>
<dbReference type="GO" id="GO:0005886">
    <property type="term" value="C:plasma membrane"/>
    <property type="evidence" value="ECO:0007669"/>
    <property type="project" value="UniProtKB-SubCell"/>
</dbReference>